<proteinExistence type="predicted"/>
<reference evidence="2 3" key="1">
    <citation type="journal article" date="2018" name="Front. Plant Sci.">
        <title>Red Clover (Trifolium pratense) and Zigzag Clover (T. medium) - A Picture of Genomic Similarities and Differences.</title>
        <authorList>
            <person name="Dluhosova J."/>
            <person name="Istvanek J."/>
            <person name="Nedelnik J."/>
            <person name="Repkova J."/>
        </authorList>
    </citation>
    <scope>NUCLEOTIDE SEQUENCE [LARGE SCALE GENOMIC DNA]</scope>
    <source>
        <strain evidence="3">cv. 10/8</strain>
        <tissue evidence="2">Leaf</tissue>
    </source>
</reference>
<comment type="caution">
    <text evidence="2">The sequence shown here is derived from an EMBL/GenBank/DDBJ whole genome shotgun (WGS) entry which is preliminary data.</text>
</comment>
<evidence type="ECO:0000313" key="3">
    <source>
        <dbReference type="Proteomes" id="UP000265520"/>
    </source>
</evidence>
<dbReference type="Proteomes" id="UP000265520">
    <property type="component" value="Unassembled WGS sequence"/>
</dbReference>
<feature type="non-terminal residue" evidence="2">
    <location>
        <position position="58"/>
    </location>
</feature>
<organism evidence="2 3">
    <name type="scientific">Trifolium medium</name>
    <dbReference type="NCBI Taxonomy" id="97028"/>
    <lineage>
        <taxon>Eukaryota</taxon>
        <taxon>Viridiplantae</taxon>
        <taxon>Streptophyta</taxon>
        <taxon>Embryophyta</taxon>
        <taxon>Tracheophyta</taxon>
        <taxon>Spermatophyta</taxon>
        <taxon>Magnoliopsida</taxon>
        <taxon>eudicotyledons</taxon>
        <taxon>Gunneridae</taxon>
        <taxon>Pentapetalae</taxon>
        <taxon>rosids</taxon>
        <taxon>fabids</taxon>
        <taxon>Fabales</taxon>
        <taxon>Fabaceae</taxon>
        <taxon>Papilionoideae</taxon>
        <taxon>50 kb inversion clade</taxon>
        <taxon>NPAAA clade</taxon>
        <taxon>Hologalegina</taxon>
        <taxon>IRL clade</taxon>
        <taxon>Trifolieae</taxon>
        <taxon>Trifolium</taxon>
    </lineage>
</organism>
<dbReference type="EMBL" id="LXQA010715708">
    <property type="protein sequence ID" value="MCI67379.1"/>
    <property type="molecule type" value="Genomic_DNA"/>
</dbReference>
<sequence>MVQKVETIQAQYSRRAQGAAKQTKNCEQSRPSDGSDGHDEISLMSTPGRSIEINGHKR</sequence>
<feature type="compositionally biased region" description="Polar residues" evidence="1">
    <location>
        <begin position="1"/>
        <end position="32"/>
    </location>
</feature>
<dbReference type="AlphaFoldDB" id="A0A392U1X5"/>
<evidence type="ECO:0000256" key="1">
    <source>
        <dbReference type="SAM" id="MobiDB-lite"/>
    </source>
</evidence>
<feature type="region of interest" description="Disordered" evidence="1">
    <location>
        <begin position="1"/>
        <end position="58"/>
    </location>
</feature>
<protein>
    <submittedName>
        <fullName evidence="2">Uncharacterized protein</fullName>
    </submittedName>
</protein>
<keyword evidence="3" id="KW-1185">Reference proteome</keyword>
<name>A0A392U1X5_9FABA</name>
<evidence type="ECO:0000313" key="2">
    <source>
        <dbReference type="EMBL" id="MCI67379.1"/>
    </source>
</evidence>
<accession>A0A392U1X5</accession>